<evidence type="ECO:0000256" key="1">
    <source>
        <dbReference type="SAM" id="MobiDB-lite"/>
    </source>
</evidence>
<dbReference type="GeneID" id="300574360"/>
<gene>
    <name evidence="2" type="ORF">CCMA1212_002528</name>
</gene>
<organism evidence="2 3">
    <name type="scientific">Trichoderma ghanense</name>
    <dbReference type="NCBI Taxonomy" id="65468"/>
    <lineage>
        <taxon>Eukaryota</taxon>
        <taxon>Fungi</taxon>
        <taxon>Dikarya</taxon>
        <taxon>Ascomycota</taxon>
        <taxon>Pezizomycotina</taxon>
        <taxon>Sordariomycetes</taxon>
        <taxon>Hypocreomycetidae</taxon>
        <taxon>Hypocreales</taxon>
        <taxon>Hypocreaceae</taxon>
        <taxon>Trichoderma</taxon>
    </lineage>
</organism>
<dbReference type="EMBL" id="PPTA01000003">
    <property type="protein sequence ID" value="TFB05328.1"/>
    <property type="molecule type" value="Genomic_DNA"/>
</dbReference>
<comment type="caution">
    <text evidence="2">The sequence shown here is derived from an EMBL/GenBank/DDBJ whole genome shotgun (WGS) entry which is preliminary data.</text>
</comment>
<feature type="region of interest" description="Disordered" evidence="1">
    <location>
        <begin position="69"/>
        <end position="88"/>
    </location>
</feature>
<keyword evidence="3" id="KW-1185">Reference proteome</keyword>
<accession>A0ABY2HAS0</accession>
<reference evidence="2 3" key="1">
    <citation type="submission" date="2018-01" db="EMBL/GenBank/DDBJ databases">
        <title>Genome characterization of the sugarcane-associated fungus Trichoderma ghanense CCMA-1212 and their application in lignocelulose bioconversion.</title>
        <authorList>
            <person name="Steindorff A.S."/>
            <person name="Mendes T.D."/>
            <person name="Vilela E.S.D."/>
            <person name="Rodrigues D.S."/>
            <person name="Formighieri E.F."/>
            <person name="Melo I.S."/>
            <person name="Favaro L.C.L."/>
        </authorList>
    </citation>
    <scope>NUCLEOTIDE SEQUENCE [LARGE SCALE GENOMIC DNA]</scope>
    <source>
        <strain evidence="2 3">CCMA-1212</strain>
    </source>
</reference>
<proteinExistence type="predicted"/>
<evidence type="ECO:0000313" key="2">
    <source>
        <dbReference type="EMBL" id="TFB05328.1"/>
    </source>
</evidence>
<dbReference type="Proteomes" id="UP001642720">
    <property type="component" value="Unassembled WGS sequence"/>
</dbReference>
<evidence type="ECO:0000313" key="3">
    <source>
        <dbReference type="Proteomes" id="UP001642720"/>
    </source>
</evidence>
<sequence>MLEGSCSFKLRVGENESAGGGRCRDGDPQSRVRSAKYEVSISDSAFSMAFQRWKARHCAREMGKSPRFADFDLDEDQGADDRPTQASRVSTGVAMKRGRWQTLRSSLSTAAFWRWNPGAGDSSRLARRDNCRFFSASATCIKQTEHESLGCFSLFSVYRANPAVLNAEHDTVSQRSQMLETTAMPELLLFDSARHTLKQKDVVFNLHRPASLRCLVKKGPAGHDAAPGGSPRMA</sequence>
<protein>
    <submittedName>
        <fullName evidence="2">Uncharacterized protein</fullName>
    </submittedName>
</protein>
<name>A0ABY2HAS0_9HYPO</name>
<dbReference type="RefSeq" id="XP_073561529.1">
    <property type="nucleotide sequence ID" value="XM_073699910.1"/>
</dbReference>